<name>A0A4Q2CYY6_9AGAR</name>
<dbReference type="Proteomes" id="UP000290288">
    <property type="component" value="Unassembled WGS sequence"/>
</dbReference>
<keyword evidence="3" id="KW-1185">Reference proteome</keyword>
<sequence length="410" mass="46339">MSTIENFQPEIWDHILDIACLDDGSTARSLSLVSRQIHHLSRSHLYYAVKVDSVSQLLKLEDQISKSIPNPMKGNGYFLKTRFMCITLPTSFFTEAYPKESFVSERIPGDTPYRPWEDATESDDGSWDISSLSDVESDDDGASSHHDQDEQSLREELEAELADIMNDPACNNLGGTTISSLSELLTYPKFSLRDLAYRVYSALRRLLEACADMLEVFSLYFNPQTMIPQELFNLPLPKLQRLSIYILSGWLLIDQRTPQPGLIRPPILFPSLKVLRMVDNFLGLKVGWWADIVKSCPNPANIQIVTGEQVPETPDWKSAMEKQRNIKYQFLTDTTINCIINNCKNRGSNIASQWWLEDVSGSDVVLHAEIADLDLKEAYAASPSEDSDDDTSSLQRNDTDDETLKAMNNP</sequence>
<evidence type="ECO:0000313" key="3">
    <source>
        <dbReference type="Proteomes" id="UP000290288"/>
    </source>
</evidence>
<accession>A0A4Q2CYY6</accession>
<protein>
    <submittedName>
        <fullName evidence="2">Uncharacterized protein</fullName>
    </submittedName>
</protein>
<feature type="region of interest" description="Disordered" evidence="1">
    <location>
        <begin position="108"/>
        <end position="153"/>
    </location>
</feature>
<proteinExistence type="predicted"/>
<feature type="region of interest" description="Disordered" evidence="1">
    <location>
        <begin position="379"/>
        <end position="410"/>
    </location>
</feature>
<evidence type="ECO:0000313" key="2">
    <source>
        <dbReference type="EMBL" id="RXW12080.1"/>
    </source>
</evidence>
<organism evidence="2 3">
    <name type="scientific">Candolleomyces aberdarensis</name>
    <dbReference type="NCBI Taxonomy" id="2316362"/>
    <lineage>
        <taxon>Eukaryota</taxon>
        <taxon>Fungi</taxon>
        <taxon>Dikarya</taxon>
        <taxon>Basidiomycota</taxon>
        <taxon>Agaricomycotina</taxon>
        <taxon>Agaricomycetes</taxon>
        <taxon>Agaricomycetidae</taxon>
        <taxon>Agaricales</taxon>
        <taxon>Agaricineae</taxon>
        <taxon>Psathyrellaceae</taxon>
        <taxon>Candolleomyces</taxon>
    </lineage>
</organism>
<comment type="caution">
    <text evidence="2">The sequence shown here is derived from an EMBL/GenBank/DDBJ whole genome shotgun (WGS) entry which is preliminary data.</text>
</comment>
<dbReference type="EMBL" id="SDEE01001424">
    <property type="protein sequence ID" value="RXW12080.1"/>
    <property type="molecule type" value="Genomic_DNA"/>
</dbReference>
<gene>
    <name evidence="2" type="ORF">EST38_g13774</name>
</gene>
<evidence type="ECO:0000256" key="1">
    <source>
        <dbReference type="SAM" id="MobiDB-lite"/>
    </source>
</evidence>
<dbReference type="OrthoDB" id="2748701at2759"/>
<dbReference type="AlphaFoldDB" id="A0A4Q2CYY6"/>
<reference evidence="2 3" key="1">
    <citation type="submission" date="2019-01" db="EMBL/GenBank/DDBJ databases">
        <title>Draft genome sequence of Psathyrella aberdarensis IHI B618.</title>
        <authorList>
            <person name="Buettner E."/>
            <person name="Kellner H."/>
        </authorList>
    </citation>
    <scope>NUCLEOTIDE SEQUENCE [LARGE SCALE GENOMIC DNA]</scope>
    <source>
        <strain evidence="2 3">IHI B618</strain>
    </source>
</reference>
<feature type="compositionally biased region" description="Basic and acidic residues" evidence="1">
    <location>
        <begin position="142"/>
        <end position="153"/>
    </location>
</feature>